<dbReference type="Pfam" id="PF07912">
    <property type="entry name" value="ERp29_N"/>
    <property type="match status" value="1"/>
</dbReference>
<name>A0A1D2NCY6_ORCCI</name>
<organism evidence="6 7">
    <name type="scientific">Orchesella cincta</name>
    <name type="common">Springtail</name>
    <name type="synonym">Podura cincta</name>
    <dbReference type="NCBI Taxonomy" id="48709"/>
    <lineage>
        <taxon>Eukaryota</taxon>
        <taxon>Metazoa</taxon>
        <taxon>Ecdysozoa</taxon>
        <taxon>Arthropoda</taxon>
        <taxon>Hexapoda</taxon>
        <taxon>Collembola</taxon>
        <taxon>Entomobryomorpha</taxon>
        <taxon>Entomobryoidea</taxon>
        <taxon>Orchesellidae</taxon>
        <taxon>Orchesellinae</taxon>
        <taxon>Orchesella</taxon>
    </lineage>
</organism>
<dbReference type="Gene3D" id="3.40.30.10">
    <property type="entry name" value="Glutaredoxin"/>
    <property type="match status" value="1"/>
</dbReference>
<keyword evidence="3" id="KW-0812">Transmembrane</keyword>
<comment type="caution">
    <text evidence="6">The sequence shown here is derived from an EMBL/GenBank/DDBJ whole genome shotgun (WGS) entry which is preliminary data.</text>
</comment>
<dbReference type="Proteomes" id="UP000094527">
    <property type="component" value="Unassembled WGS sequence"/>
</dbReference>
<sequence length="252" mass="28961">MATKLYTLIPYVLVLYFQTFFLGFVGATNCRGCTPLDTYSFEKIIGKFKATLVKFDVAYPYGDKHDEFGKVAEATRGVHDLLVAEVNVKDYGDKDNADLAEKYEVKAKDFPVLKLYRNGLEDPLPYTGEFKLDDIIAFVKTNTGVYIGLPGCIEEFDTIAQDFIKSRDKEYREKLMKQARSMIEKGLDTPKSQEMANIYLKLMEKILEKGDEFVKAEIQRVENIRKTKISVDKKETLQKRLNILQSFTHDEL</sequence>
<dbReference type="InterPro" id="IPR011679">
    <property type="entry name" value="ERp29_C"/>
</dbReference>
<dbReference type="Pfam" id="PF07749">
    <property type="entry name" value="ERp29"/>
    <property type="match status" value="1"/>
</dbReference>
<dbReference type="InterPro" id="IPR036249">
    <property type="entry name" value="Thioredoxin-like_sf"/>
</dbReference>
<dbReference type="FunFam" id="1.20.1150.12:FF:000001">
    <property type="entry name" value="Endoplasmic reticulum resident protein 29"/>
    <property type="match status" value="1"/>
</dbReference>
<keyword evidence="3" id="KW-1133">Transmembrane helix</keyword>
<protein>
    <recommendedName>
        <fullName evidence="1">Endoplasmic reticulum resident protein 29</fullName>
    </recommendedName>
</protein>
<dbReference type="GO" id="GO:0009306">
    <property type="term" value="P:protein secretion"/>
    <property type="evidence" value="ECO:0007669"/>
    <property type="project" value="InterPro"/>
</dbReference>
<dbReference type="PANTHER" id="PTHR12211:SF0">
    <property type="entry name" value="ENDOPLASMIC RETICULUM RESIDENT PROTEIN 29"/>
    <property type="match status" value="1"/>
</dbReference>
<feature type="transmembrane region" description="Helical" evidence="3">
    <location>
        <begin position="7"/>
        <end position="27"/>
    </location>
</feature>
<evidence type="ECO:0000259" key="5">
    <source>
        <dbReference type="Pfam" id="PF07912"/>
    </source>
</evidence>
<dbReference type="InterPro" id="IPR036356">
    <property type="entry name" value="ERp29_C_sf"/>
</dbReference>
<evidence type="ECO:0000256" key="1">
    <source>
        <dbReference type="ARBA" id="ARBA00014173"/>
    </source>
</evidence>
<keyword evidence="3" id="KW-0472">Membrane</keyword>
<dbReference type="OMA" id="FPYGDKH"/>
<gene>
    <name evidence="6" type="ORF">Ocin01_03559</name>
</gene>
<dbReference type="Gene3D" id="1.20.1150.12">
    <property type="entry name" value="Endoplasmic reticulum resident protein 29, C-terminal domain"/>
    <property type="match status" value="1"/>
</dbReference>
<accession>A0A1D2NCY6</accession>
<dbReference type="SUPFAM" id="SSF52833">
    <property type="entry name" value="Thioredoxin-like"/>
    <property type="match status" value="1"/>
</dbReference>
<dbReference type="FunFam" id="3.40.30.10:FF:000133">
    <property type="entry name" value="Endoplasmic reticulum resident protein 29"/>
    <property type="match status" value="1"/>
</dbReference>
<feature type="domain" description="Endoplasmic reticulum resident protein 29 C-terminal" evidence="4">
    <location>
        <begin position="151"/>
        <end position="247"/>
    </location>
</feature>
<dbReference type="InterPro" id="IPR012883">
    <property type="entry name" value="ERp29_N"/>
</dbReference>
<dbReference type="SUPFAM" id="SSF47933">
    <property type="entry name" value="ERP29 C domain-like"/>
    <property type="match status" value="1"/>
</dbReference>
<keyword evidence="7" id="KW-1185">Reference proteome</keyword>
<feature type="domain" description="ERp29 N-terminal" evidence="5">
    <location>
        <begin position="29"/>
        <end position="150"/>
    </location>
</feature>
<keyword evidence="2" id="KW-0256">Endoplasmic reticulum</keyword>
<dbReference type="CDD" id="cd00238">
    <property type="entry name" value="ERp29c"/>
    <property type="match status" value="1"/>
</dbReference>
<reference evidence="6 7" key="1">
    <citation type="journal article" date="2016" name="Genome Biol. Evol.">
        <title>Gene Family Evolution Reflects Adaptation to Soil Environmental Stressors in the Genome of the Collembolan Orchesella cincta.</title>
        <authorList>
            <person name="Faddeeva-Vakhrusheva A."/>
            <person name="Derks M.F."/>
            <person name="Anvar S.Y."/>
            <person name="Agamennone V."/>
            <person name="Suring W."/>
            <person name="Smit S."/>
            <person name="van Straalen N.M."/>
            <person name="Roelofs D."/>
        </authorList>
    </citation>
    <scope>NUCLEOTIDE SEQUENCE [LARGE SCALE GENOMIC DNA]</scope>
    <source>
        <tissue evidence="6">Mixed pool</tissue>
    </source>
</reference>
<dbReference type="STRING" id="48709.A0A1D2NCY6"/>
<evidence type="ECO:0000313" key="7">
    <source>
        <dbReference type="Proteomes" id="UP000094527"/>
    </source>
</evidence>
<proteinExistence type="predicted"/>
<dbReference type="GO" id="GO:0005788">
    <property type="term" value="C:endoplasmic reticulum lumen"/>
    <property type="evidence" value="ECO:0007669"/>
    <property type="project" value="InterPro"/>
</dbReference>
<dbReference type="OrthoDB" id="417262at2759"/>
<dbReference type="PANTHER" id="PTHR12211">
    <property type="entry name" value="ENDOPLASMIC RETICULUM PROTEIN ERP29"/>
    <property type="match status" value="1"/>
</dbReference>
<dbReference type="InterPro" id="IPR016855">
    <property type="entry name" value="ERp29"/>
</dbReference>
<evidence type="ECO:0000256" key="2">
    <source>
        <dbReference type="ARBA" id="ARBA00022824"/>
    </source>
</evidence>
<evidence type="ECO:0000259" key="4">
    <source>
        <dbReference type="Pfam" id="PF07749"/>
    </source>
</evidence>
<evidence type="ECO:0000256" key="3">
    <source>
        <dbReference type="SAM" id="Phobius"/>
    </source>
</evidence>
<dbReference type="EMBL" id="LJIJ01000086">
    <property type="protein sequence ID" value="ODN03118.1"/>
    <property type="molecule type" value="Genomic_DNA"/>
</dbReference>
<dbReference type="AlphaFoldDB" id="A0A1D2NCY6"/>
<evidence type="ECO:0000313" key="6">
    <source>
        <dbReference type="EMBL" id="ODN03118.1"/>
    </source>
</evidence>